<dbReference type="Gene3D" id="3.40.47.10">
    <property type="match status" value="1"/>
</dbReference>
<dbReference type="PANTHER" id="PTHR11712:SF347">
    <property type="entry name" value="BETA KETOACYL-ACYL CARRIER PROTEIN SYNTHASE"/>
    <property type="match status" value="1"/>
</dbReference>
<organism evidence="5 6">
    <name type="scientific">Streptomyces longispororuber</name>
    <dbReference type="NCBI Taxonomy" id="68230"/>
    <lineage>
        <taxon>Bacteria</taxon>
        <taxon>Bacillati</taxon>
        <taxon>Actinomycetota</taxon>
        <taxon>Actinomycetes</taxon>
        <taxon>Kitasatosporales</taxon>
        <taxon>Streptomycetaceae</taxon>
        <taxon>Streptomyces</taxon>
    </lineage>
</organism>
<keyword evidence="2 3" id="KW-0808">Transferase</keyword>
<name>A0A918ZFE2_9ACTN</name>
<evidence type="ECO:0000256" key="2">
    <source>
        <dbReference type="ARBA" id="ARBA00022679"/>
    </source>
</evidence>
<evidence type="ECO:0000313" key="5">
    <source>
        <dbReference type="EMBL" id="GHE48617.1"/>
    </source>
</evidence>
<dbReference type="PANTHER" id="PTHR11712">
    <property type="entry name" value="POLYKETIDE SYNTHASE-RELATED"/>
    <property type="match status" value="1"/>
</dbReference>
<sequence length="379" mass="38598">MVTTAPDPPVITGMAWTTPLGDDLDGVWRRLCAGESAIAPVPTSHRLRTTLAAVVPSVPYGDDPGDRQHALAERTLRAAFEHAGLAPDDPRVSVVVGTSYAAHLDTLRDEPLDAWAVRAARRVGHPHPPVCAVTACSAGSDTLVIADALIRAGRSRICVVGGVDVVTEAKRLAHSALGTMSRTGLRAFDTSHDGMVLGEGAAFLVVETAAGAAARGAAVHARLLGTASSNDAAGLTMPDPTGESVTTAVRNCLRPSRTAPRDIGVVCAHGTGTPLNDEAEAAVLTRLFDDADPGPTVFGTKGALGHSLGATGAIEAVATVQALRHRVTPPLPGLRSPLSGLRVPLSTGGTVGADGTAGISLTLGFGGFNTCLLFERGAA</sequence>
<accession>A0A918ZFE2</accession>
<keyword evidence="6" id="KW-1185">Reference proteome</keyword>
<dbReference type="EMBL" id="BNBT01000017">
    <property type="protein sequence ID" value="GHE48617.1"/>
    <property type="molecule type" value="Genomic_DNA"/>
</dbReference>
<gene>
    <name evidence="5" type="primary">cfa3</name>
    <name evidence="5" type="ORF">GCM10018785_17750</name>
</gene>
<reference evidence="5" key="2">
    <citation type="submission" date="2020-09" db="EMBL/GenBank/DDBJ databases">
        <authorList>
            <person name="Sun Q."/>
            <person name="Ohkuma M."/>
        </authorList>
    </citation>
    <scope>NUCLEOTIDE SEQUENCE</scope>
    <source>
        <strain evidence="5">JCM 4784</strain>
    </source>
</reference>
<comment type="similarity">
    <text evidence="1 3">Belongs to the thiolase-like superfamily. Beta-ketoacyl-ACP synthases family.</text>
</comment>
<reference evidence="5" key="1">
    <citation type="journal article" date="2014" name="Int. J. Syst. Evol. Microbiol.">
        <title>Complete genome sequence of Corynebacterium casei LMG S-19264T (=DSM 44701T), isolated from a smear-ripened cheese.</title>
        <authorList>
            <consortium name="US DOE Joint Genome Institute (JGI-PGF)"/>
            <person name="Walter F."/>
            <person name="Albersmeier A."/>
            <person name="Kalinowski J."/>
            <person name="Ruckert C."/>
        </authorList>
    </citation>
    <scope>NUCLEOTIDE SEQUENCE</scope>
    <source>
        <strain evidence="5">JCM 4784</strain>
    </source>
</reference>
<dbReference type="PROSITE" id="PS52004">
    <property type="entry name" value="KS3_2"/>
    <property type="match status" value="1"/>
</dbReference>
<dbReference type="InterPro" id="IPR016039">
    <property type="entry name" value="Thiolase-like"/>
</dbReference>
<dbReference type="InterPro" id="IPR014030">
    <property type="entry name" value="Ketoacyl_synth_N"/>
</dbReference>
<dbReference type="GO" id="GO:0006633">
    <property type="term" value="P:fatty acid biosynthetic process"/>
    <property type="evidence" value="ECO:0007669"/>
    <property type="project" value="TreeGrafter"/>
</dbReference>
<dbReference type="InterPro" id="IPR000794">
    <property type="entry name" value="Beta-ketoacyl_synthase"/>
</dbReference>
<comment type="caution">
    <text evidence="5">The sequence shown here is derived from an EMBL/GenBank/DDBJ whole genome shotgun (WGS) entry which is preliminary data.</text>
</comment>
<dbReference type="GO" id="GO:0004315">
    <property type="term" value="F:3-oxoacyl-[acyl-carrier-protein] synthase activity"/>
    <property type="evidence" value="ECO:0007669"/>
    <property type="project" value="TreeGrafter"/>
</dbReference>
<feature type="domain" description="Ketosynthase family 3 (KS3)" evidence="4">
    <location>
        <begin position="6"/>
        <end position="376"/>
    </location>
</feature>
<protein>
    <submittedName>
        <fullName evidence="5">Beta-ketoacyl synthetase</fullName>
    </submittedName>
</protein>
<dbReference type="Pfam" id="PF02801">
    <property type="entry name" value="Ketoacyl-synt_C"/>
    <property type="match status" value="1"/>
</dbReference>
<dbReference type="SUPFAM" id="SSF53901">
    <property type="entry name" value="Thiolase-like"/>
    <property type="match status" value="1"/>
</dbReference>
<evidence type="ECO:0000256" key="3">
    <source>
        <dbReference type="RuleBase" id="RU003694"/>
    </source>
</evidence>
<proteinExistence type="inferred from homology"/>
<evidence type="ECO:0000256" key="1">
    <source>
        <dbReference type="ARBA" id="ARBA00008467"/>
    </source>
</evidence>
<dbReference type="AlphaFoldDB" id="A0A918ZFE2"/>
<evidence type="ECO:0000313" key="6">
    <source>
        <dbReference type="Proteomes" id="UP000608024"/>
    </source>
</evidence>
<dbReference type="Proteomes" id="UP000608024">
    <property type="component" value="Unassembled WGS sequence"/>
</dbReference>
<dbReference type="InterPro" id="IPR020841">
    <property type="entry name" value="PKS_Beta-ketoAc_synthase_dom"/>
</dbReference>
<dbReference type="Pfam" id="PF00109">
    <property type="entry name" value="ketoacyl-synt"/>
    <property type="match status" value="2"/>
</dbReference>
<dbReference type="InterPro" id="IPR014031">
    <property type="entry name" value="Ketoacyl_synth_C"/>
</dbReference>
<dbReference type="SMART" id="SM00825">
    <property type="entry name" value="PKS_KS"/>
    <property type="match status" value="1"/>
</dbReference>
<evidence type="ECO:0000259" key="4">
    <source>
        <dbReference type="PROSITE" id="PS52004"/>
    </source>
</evidence>